<feature type="repeat" description="FG-GAP" evidence="12">
    <location>
        <begin position="297"/>
        <end position="352"/>
    </location>
</feature>
<dbReference type="InParanoid" id="A0A667WUA6"/>
<evidence type="ECO:0000256" key="8">
    <source>
        <dbReference type="ARBA" id="ARBA00023037"/>
    </source>
</evidence>
<evidence type="ECO:0000256" key="2">
    <source>
        <dbReference type="ARBA" id="ARBA00008054"/>
    </source>
</evidence>
<dbReference type="PRINTS" id="PR01185">
    <property type="entry name" value="INTEGRINA"/>
</dbReference>
<keyword evidence="3" id="KW-0812">Transmembrane</keyword>
<dbReference type="GO" id="GO:0007229">
    <property type="term" value="P:integrin-mediated signaling pathway"/>
    <property type="evidence" value="ECO:0007669"/>
    <property type="project" value="UniProtKB-KW"/>
</dbReference>
<dbReference type="SUPFAM" id="SSF69179">
    <property type="entry name" value="Integrin domains"/>
    <property type="match status" value="3"/>
</dbReference>
<keyword evidence="9" id="KW-0472">Membrane</keyword>
<keyword evidence="7" id="KW-1133">Transmembrane helix</keyword>
<evidence type="ECO:0000256" key="13">
    <source>
        <dbReference type="RuleBase" id="RU003762"/>
    </source>
</evidence>
<evidence type="ECO:0000313" key="19">
    <source>
        <dbReference type="Proteomes" id="UP000472263"/>
    </source>
</evidence>
<comment type="similarity">
    <text evidence="2 13">Belongs to the integrin alpha chain family.</text>
</comment>
<dbReference type="Ensembl" id="ENSMMDT00005004171.1">
    <property type="protein sequence ID" value="ENSMMDP00005004059.1"/>
    <property type="gene ID" value="ENSMMDG00005002250.1"/>
</dbReference>
<dbReference type="Pfam" id="PF20806">
    <property type="entry name" value="Integrin_A_Ig_3"/>
    <property type="match status" value="1"/>
</dbReference>
<organism evidence="18 19">
    <name type="scientific">Myripristis murdjan</name>
    <name type="common">pinecone soldierfish</name>
    <dbReference type="NCBI Taxonomy" id="586833"/>
    <lineage>
        <taxon>Eukaryota</taxon>
        <taxon>Metazoa</taxon>
        <taxon>Chordata</taxon>
        <taxon>Craniata</taxon>
        <taxon>Vertebrata</taxon>
        <taxon>Euteleostomi</taxon>
        <taxon>Actinopterygii</taxon>
        <taxon>Neopterygii</taxon>
        <taxon>Teleostei</taxon>
        <taxon>Neoteleostei</taxon>
        <taxon>Acanthomorphata</taxon>
        <taxon>Holocentriformes</taxon>
        <taxon>Holocentridae</taxon>
        <taxon>Myripristis</taxon>
    </lineage>
</organism>
<dbReference type="GO" id="GO:0009897">
    <property type="term" value="C:external side of plasma membrane"/>
    <property type="evidence" value="ECO:0007669"/>
    <property type="project" value="TreeGrafter"/>
</dbReference>
<reference evidence="18" key="3">
    <citation type="submission" date="2025-09" db="UniProtKB">
        <authorList>
            <consortium name="Ensembl"/>
        </authorList>
    </citation>
    <scope>IDENTIFICATION</scope>
</reference>
<reference evidence="18" key="2">
    <citation type="submission" date="2025-08" db="UniProtKB">
        <authorList>
            <consortium name="Ensembl"/>
        </authorList>
    </citation>
    <scope>IDENTIFICATION</scope>
</reference>
<dbReference type="Gene3D" id="2.60.40.1510">
    <property type="entry name" value="ntegrin, alpha v. Chain A, domain 3"/>
    <property type="match status" value="1"/>
</dbReference>
<feature type="domain" description="Integrin alpha first immunoglubulin-like" evidence="15">
    <location>
        <begin position="424"/>
        <end position="523"/>
    </location>
</feature>
<keyword evidence="6 13" id="KW-0130">Cell adhesion</keyword>
<dbReference type="PANTHER" id="PTHR23220:SF89">
    <property type="entry name" value="INTEGRIN ALPHA-3"/>
    <property type="match status" value="1"/>
</dbReference>
<feature type="repeat" description="FG-GAP" evidence="12">
    <location>
        <begin position="235"/>
        <end position="296"/>
    </location>
</feature>
<dbReference type="Pfam" id="PF01839">
    <property type="entry name" value="FG-GAP"/>
    <property type="match status" value="2"/>
</dbReference>
<dbReference type="SMART" id="SM00191">
    <property type="entry name" value="Int_alpha"/>
    <property type="match status" value="4"/>
</dbReference>
<dbReference type="InterPro" id="IPR048286">
    <property type="entry name" value="Integrin_alpha_Ig-like_3"/>
</dbReference>
<dbReference type="GO" id="GO:0050900">
    <property type="term" value="P:leukocyte migration"/>
    <property type="evidence" value="ECO:0007669"/>
    <property type="project" value="TreeGrafter"/>
</dbReference>
<evidence type="ECO:0000256" key="4">
    <source>
        <dbReference type="ARBA" id="ARBA00022729"/>
    </source>
</evidence>
<feature type="repeat" description="FG-GAP" evidence="12">
    <location>
        <begin position="356"/>
        <end position="417"/>
    </location>
</feature>
<evidence type="ECO:0000256" key="7">
    <source>
        <dbReference type="ARBA" id="ARBA00022989"/>
    </source>
</evidence>
<dbReference type="AlphaFoldDB" id="A0A667WUA6"/>
<evidence type="ECO:0000256" key="1">
    <source>
        <dbReference type="ARBA" id="ARBA00004479"/>
    </source>
</evidence>
<dbReference type="PROSITE" id="PS51470">
    <property type="entry name" value="FG_GAP"/>
    <property type="match status" value="3"/>
</dbReference>
<dbReference type="Gene3D" id="2.60.40.1460">
    <property type="entry name" value="Integrin domains. Chain A, domain 2"/>
    <property type="match status" value="1"/>
</dbReference>
<dbReference type="PANTHER" id="PTHR23220">
    <property type="entry name" value="INTEGRIN ALPHA"/>
    <property type="match status" value="1"/>
</dbReference>
<dbReference type="Gene3D" id="2.130.10.130">
    <property type="entry name" value="Integrin alpha, N-terminal"/>
    <property type="match status" value="1"/>
</dbReference>
<evidence type="ECO:0000256" key="10">
    <source>
        <dbReference type="ARBA" id="ARBA00023170"/>
    </source>
</evidence>
<proteinExistence type="inferred from homology"/>
<evidence type="ECO:0008006" key="20">
    <source>
        <dbReference type="Google" id="ProtNLM"/>
    </source>
</evidence>
<keyword evidence="11" id="KW-0325">Glycoprotein</keyword>
<dbReference type="GO" id="GO:0007160">
    <property type="term" value="P:cell-matrix adhesion"/>
    <property type="evidence" value="ECO:0007669"/>
    <property type="project" value="TreeGrafter"/>
</dbReference>
<protein>
    <recommendedName>
        <fullName evidence="20">Integrin alpha-2 domain-containing protein</fullName>
    </recommendedName>
</protein>
<dbReference type="GO" id="GO:0033627">
    <property type="term" value="P:cell adhesion mediated by integrin"/>
    <property type="evidence" value="ECO:0007669"/>
    <property type="project" value="TreeGrafter"/>
</dbReference>
<evidence type="ECO:0000256" key="9">
    <source>
        <dbReference type="ARBA" id="ARBA00023136"/>
    </source>
</evidence>
<dbReference type="SUPFAM" id="SSF69318">
    <property type="entry name" value="Integrin alpha N-terminal domain"/>
    <property type="match status" value="1"/>
</dbReference>
<evidence type="ECO:0000256" key="5">
    <source>
        <dbReference type="ARBA" id="ARBA00022737"/>
    </source>
</evidence>
<dbReference type="GO" id="GO:0008305">
    <property type="term" value="C:integrin complex"/>
    <property type="evidence" value="ECO:0007669"/>
    <property type="project" value="InterPro"/>
</dbReference>
<feature type="region of interest" description="Disordered" evidence="14">
    <location>
        <begin position="835"/>
        <end position="859"/>
    </location>
</feature>
<evidence type="ECO:0000256" key="6">
    <source>
        <dbReference type="ARBA" id="ARBA00022889"/>
    </source>
</evidence>
<comment type="subcellular location">
    <subcellularLocation>
        <location evidence="1 13">Membrane</location>
        <topology evidence="1 13">Single-pass type I membrane protein</topology>
    </subcellularLocation>
</comment>
<evidence type="ECO:0000259" key="17">
    <source>
        <dbReference type="Pfam" id="PF20806"/>
    </source>
</evidence>
<feature type="domain" description="Integrin alpha second immunoglobulin-like" evidence="16">
    <location>
        <begin position="524"/>
        <end position="619"/>
    </location>
</feature>
<sequence>MFGNTLQLSVTALSDVTSFKHLLVGAPKEKAESGVPANQTGGVYSCPITADRSECFRMNLIGSGQSDRDLVEDMWLGVSVASQGQPGGRVLACGHRFVKFYGVLQLRHMIGKCYIRGNDLQYDPDDIQWQSPHQVEIMCNTGISAAITQTEVIVGSPGSFEWQGEVLFCSVLLGSVWLCSSLCSVPCYRYSVTQAPHLLSGDAVTIVTGAPKDNKKDGRGSVLLAVMRAADGELELQQTLRGEQTGSYFGNAVAATDLNSDGWNDLLVGAPFFFRRQAEEGGAVYVYMNAGGRLASQPTLTLRGPAGSAFGMALAAAGDLNQDGFQDFAVGAPFHGTGSVMIWTGSAQGISMKPSQVIEGRQVWSGFRMFGYSLSGGLDVDGNRYPDLLVGSLDDTVALLRTRPVIHLNKTLRVTPDIVDPNSSVDFTVAADVTRHKTRLRFHDNRQDVYTGSISLTSRRCKVLRLGLVEPIQDKVEPLVFSLNASLSEKLPKNTRRLQNLDRFPVLSQEPKPIRTQIHIQTDCGADNRCHSNLQMKAQFTDEEQKPFPSIKRLLLEVNVTNQPEAGRPAEEAHRATLNLTIPPTLKYSGGVVPPVLCSVNGQVLLCDLGNPLKRNQKVPEPSLPVRHFFFFFFFDLTHLGLCHAYFSGHVIGESAVRSTSDIGSPLNFTFQVDVIGKPLGHLGSLEVEFDWPWEVANGKWLLYLTEILLDGTSEPRCVPPGNIVNPLNLKVTMATSVTVRVTMATSVCVRVTMATSDCVHGAARCVKFICPLVNMNNSATLRVRARLWESTMTEVDRQAERQTDRQRERQTAQCVLSPPAGQCGFFRRASTRETYEAKTQKAERRSQPSEAERLTGEL</sequence>
<dbReference type="Proteomes" id="UP000472263">
    <property type="component" value="Chromosome 8"/>
</dbReference>
<dbReference type="InterPro" id="IPR013519">
    <property type="entry name" value="Int_alpha_beta-p"/>
</dbReference>
<keyword evidence="5" id="KW-0677">Repeat</keyword>
<dbReference type="GO" id="GO:0098609">
    <property type="term" value="P:cell-cell adhesion"/>
    <property type="evidence" value="ECO:0007669"/>
    <property type="project" value="TreeGrafter"/>
</dbReference>
<accession>A0A667WUA6</accession>
<dbReference type="Gene3D" id="2.60.40.1530">
    <property type="entry name" value="ntegrin, alpha v. Chain A, domain 4"/>
    <property type="match status" value="1"/>
</dbReference>
<dbReference type="InterPro" id="IPR013649">
    <property type="entry name" value="Integrin_alpha_Ig-like_1"/>
</dbReference>
<evidence type="ECO:0000259" key="16">
    <source>
        <dbReference type="Pfam" id="PF20805"/>
    </source>
</evidence>
<evidence type="ECO:0000256" key="12">
    <source>
        <dbReference type="PROSITE-ProRule" id="PRU00803"/>
    </source>
</evidence>
<evidence type="ECO:0000256" key="14">
    <source>
        <dbReference type="SAM" id="MobiDB-lite"/>
    </source>
</evidence>
<dbReference type="GeneTree" id="ENSGT00940000157746"/>
<dbReference type="InterPro" id="IPR048285">
    <property type="entry name" value="Integrin_alpha_Ig-like_2"/>
</dbReference>
<keyword evidence="4" id="KW-0732">Signal</keyword>
<dbReference type="InterPro" id="IPR013517">
    <property type="entry name" value="FG-GAP"/>
</dbReference>
<keyword evidence="8 13" id="KW-0401">Integrin</keyword>
<dbReference type="GO" id="GO:0005178">
    <property type="term" value="F:integrin binding"/>
    <property type="evidence" value="ECO:0007669"/>
    <property type="project" value="TreeGrafter"/>
</dbReference>
<evidence type="ECO:0000259" key="15">
    <source>
        <dbReference type="Pfam" id="PF08441"/>
    </source>
</evidence>
<dbReference type="Pfam" id="PF08441">
    <property type="entry name" value="Integrin_A_Ig_1"/>
    <property type="match status" value="1"/>
</dbReference>
<dbReference type="InterPro" id="IPR028994">
    <property type="entry name" value="Integrin_alpha_N"/>
</dbReference>
<evidence type="ECO:0000313" key="18">
    <source>
        <dbReference type="Ensembl" id="ENSMMDP00005004059.1"/>
    </source>
</evidence>
<name>A0A667WUA6_9TELE</name>
<feature type="domain" description="Integrin alpha third immunoglobulin-like" evidence="17">
    <location>
        <begin position="645"/>
        <end position="798"/>
    </location>
</feature>
<evidence type="ECO:0000256" key="11">
    <source>
        <dbReference type="ARBA" id="ARBA00023180"/>
    </source>
</evidence>
<reference evidence="18" key="1">
    <citation type="submission" date="2019-06" db="EMBL/GenBank/DDBJ databases">
        <authorList>
            <consortium name="Wellcome Sanger Institute Data Sharing"/>
        </authorList>
    </citation>
    <scope>NUCLEOTIDE SEQUENCE [LARGE SCALE GENOMIC DNA]</scope>
</reference>
<dbReference type="InterPro" id="IPR000413">
    <property type="entry name" value="Integrin_alpha"/>
</dbReference>
<keyword evidence="19" id="KW-1185">Reference proteome</keyword>
<keyword evidence="10 13" id="KW-0675">Receptor</keyword>
<evidence type="ECO:0000256" key="3">
    <source>
        <dbReference type="ARBA" id="ARBA00022692"/>
    </source>
</evidence>
<dbReference type="InterPro" id="IPR032695">
    <property type="entry name" value="Integrin_dom_sf"/>
</dbReference>
<dbReference type="Pfam" id="PF20805">
    <property type="entry name" value="Integrin_A_Ig_2"/>
    <property type="match status" value="1"/>
</dbReference>